<gene>
    <name evidence="2" type="ORF">RRG08_027273</name>
</gene>
<evidence type="ECO:0000256" key="1">
    <source>
        <dbReference type="SAM" id="MobiDB-lite"/>
    </source>
</evidence>
<keyword evidence="3" id="KW-1185">Reference proteome</keyword>
<dbReference type="Proteomes" id="UP001283361">
    <property type="component" value="Unassembled WGS sequence"/>
</dbReference>
<name>A0AAE1B766_9GAST</name>
<accession>A0AAE1B766</accession>
<evidence type="ECO:0000313" key="2">
    <source>
        <dbReference type="EMBL" id="KAK3801069.1"/>
    </source>
</evidence>
<organism evidence="2 3">
    <name type="scientific">Elysia crispata</name>
    <name type="common">lettuce slug</name>
    <dbReference type="NCBI Taxonomy" id="231223"/>
    <lineage>
        <taxon>Eukaryota</taxon>
        <taxon>Metazoa</taxon>
        <taxon>Spiralia</taxon>
        <taxon>Lophotrochozoa</taxon>
        <taxon>Mollusca</taxon>
        <taxon>Gastropoda</taxon>
        <taxon>Heterobranchia</taxon>
        <taxon>Euthyneura</taxon>
        <taxon>Panpulmonata</taxon>
        <taxon>Sacoglossa</taxon>
        <taxon>Placobranchoidea</taxon>
        <taxon>Plakobranchidae</taxon>
        <taxon>Elysia</taxon>
    </lineage>
</organism>
<feature type="region of interest" description="Disordered" evidence="1">
    <location>
        <begin position="40"/>
        <end position="85"/>
    </location>
</feature>
<reference evidence="2" key="1">
    <citation type="journal article" date="2023" name="G3 (Bethesda)">
        <title>A reference genome for the long-term kleptoplast-retaining sea slug Elysia crispata morphotype clarki.</title>
        <authorList>
            <person name="Eastman K.E."/>
            <person name="Pendleton A.L."/>
            <person name="Shaikh M.A."/>
            <person name="Suttiyut T."/>
            <person name="Ogas R."/>
            <person name="Tomko P."/>
            <person name="Gavelis G."/>
            <person name="Widhalm J.R."/>
            <person name="Wisecaver J.H."/>
        </authorList>
    </citation>
    <scope>NUCLEOTIDE SEQUENCE</scope>
    <source>
        <strain evidence="2">ECLA1</strain>
    </source>
</reference>
<protein>
    <submittedName>
        <fullName evidence="2">Uncharacterized protein</fullName>
    </submittedName>
</protein>
<proteinExistence type="predicted"/>
<dbReference type="EMBL" id="JAWDGP010000372">
    <property type="protein sequence ID" value="KAK3801069.1"/>
    <property type="molecule type" value="Genomic_DNA"/>
</dbReference>
<comment type="caution">
    <text evidence="2">The sequence shown here is derived from an EMBL/GenBank/DDBJ whole genome shotgun (WGS) entry which is preliminary data.</text>
</comment>
<evidence type="ECO:0000313" key="3">
    <source>
        <dbReference type="Proteomes" id="UP001283361"/>
    </source>
</evidence>
<dbReference type="AlphaFoldDB" id="A0AAE1B766"/>
<sequence length="85" mass="8592">MSQLSVCLYDGLSLAIGAVFSIRPASGGMSTSYPVDLSGMGDPRGANTVDLSSFGDPGGANPVEQSNVGDPGGAKDPANMTRRMI</sequence>